<dbReference type="GO" id="GO:0005634">
    <property type="term" value="C:nucleus"/>
    <property type="evidence" value="ECO:0007669"/>
    <property type="project" value="UniProtKB-SubCell"/>
</dbReference>
<sequence>MSRKDFAFNPVRLIEEVKKRPCLYDQWAQPPDKGEKLQLWKEVGAALFPDWTTYDRATAYDTVLQLQKKWRSLRDAYNRELRSRKSGVRVHRRVYVYFKKLKFLGGFDGVVSSDSDDEDDRTRAVPAEEKEEEGDVEEDDVKTELFEEVWVKPKTRNRRSKRPSSALTPERAAAPSFSGESADEGDSDRLFLLSFLPEIKPLPPNIKMWVRAQIASVMEEAVAAHMSDTQPTASFARRRPIKSRGSTPTGLHT</sequence>
<dbReference type="InterPro" id="IPR006578">
    <property type="entry name" value="MADF-dom"/>
</dbReference>
<dbReference type="AlphaFoldDB" id="A0AAV1IYL4"/>
<feature type="domain" description="MADF" evidence="3">
    <location>
        <begin position="12"/>
        <end position="109"/>
    </location>
</feature>
<dbReference type="InterPro" id="IPR039353">
    <property type="entry name" value="TF_Adf1"/>
</dbReference>
<keyword evidence="1" id="KW-0539">Nucleus</keyword>
<reference evidence="5 6" key="1">
    <citation type="submission" date="2023-11" db="EMBL/GenBank/DDBJ databases">
        <authorList>
            <person name="Okamura Y."/>
        </authorList>
    </citation>
    <scope>NUCLEOTIDE SEQUENCE [LARGE SCALE GENOMIC DNA]</scope>
</reference>
<dbReference type="PANTHER" id="PTHR12243:SF64">
    <property type="entry name" value="DORSAL INTERACTING PROTEIN 3-RELATED"/>
    <property type="match status" value="1"/>
</dbReference>
<evidence type="ECO:0000259" key="3">
    <source>
        <dbReference type="PROSITE" id="PS51029"/>
    </source>
</evidence>
<organism evidence="5 6">
    <name type="scientific">Leptosia nina</name>
    <dbReference type="NCBI Taxonomy" id="320188"/>
    <lineage>
        <taxon>Eukaryota</taxon>
        <taxon>Metazoa</taxon>
        <taxon>Ecdysozoa</taxon>
        <taxon>Arthropoda</taxon>
        <taxon>Hexapoda</taxon>
        <taxon>Insecta</taxon>
        <taxon>Pterygota</taxon>
        <taxon>Neoptera</taxon>
        <taxon>Endopterygota</taxon>
        <taxon>Lepidoptera</taxon>
        <taxon>Glossata</taxon>
        <taxon>Ditrysia</taxon>
        <taxon>Papilionoidea</taxon>
        <taxon>Pieridae</taxon>
        <taxon>Pierinae</taxon>
        <taxon>Leptosia</taxon>
    </lineage>
</organism>
<evidence type="ECO:0000313" key="6">
    <source>
        <dbReference type="Proteomes" id="UP001497472"/>
    </source>
</evidence>
<dbReference type="InterPro" id="IPR004210">
    <property type="entry name" value="BESS_motif"/>
</dbReference>
<feature type="domain" description="BESS" evidence="4">
    <location>
        <begin position="185"/>
        <end position="224"/>
    </location>
</feature>
<evidence type="ECO:0008006" key="7">
    <source>
        <dbReference type="Google" id="ProtNLM"/>
    </source>
</evidence>
<keyword evidence="6" id="KW-1185">Reference proteome</keyword>
<proteinExistence type="predicted"/>
<dbReference type="EMBL" id="CAVLEF010000002">
    <property type="protein sequence ID" value="CAK1541861.1"/>
    <property type="molecule type" value="Genomic_DNA"/>
</dbReference>
<evidence type="ECO:0000313" key="5">
    <source>
        <dbReference type="EMBL" id="CAK1541861.1"/>
    </source>
</evidence>
<dbReference type="PANTHER" id="PTHR12243">
    <property type="entry name" value="MADF DOMAIN TRANSCRIPTION FACTOR"/>
    <property type="match status" value="1"/>
</dbReference>
<dbReference type="PROSITE" id="PS51031">
    <property type="entry name" value="BESS"/>
    <property type="match status" value="1"/>
</dbReference>
<dbReference type="GO" id="GO:0006357">
    <property type="term" value="P:regulation of transcription by RNA polymerase II"/>
    <property type="evidence" value="ECO:0007669"/>
    <property type="project" value="TreeGrafter"/>
</dbReference>
<evidence type="ECO:0000259" key="4">
    <source>
        <dbReference type="PROSITE" id="PS51031"/>
    </source>
</evidence>
<accession>A0AAV1IYL4</accession>
<evidence type="ECO:0000256" key="2">
    <source>
        <dbReference type="SAM" id="MobiDB-lite"/>
    </source>
</evidence>
<evidence type="ECO:0000256" key="1">
    <source>
        <dbReference type="PROSITE-ProRule" id="PRU00371"/>
    </source>
</evidence>
<feature type="compositionally biased region" description="Polar residues" evidence="2">
    <location>
        <begin position="244"/>
        <end position="253"/>
    </location>
</feature>
<gene>
    <name evidence="5" type="ORF">LNINA_LOCUS1811</name>
</gene>
<feature type="region of interest" description="Disordered" evidence="2">
    <location>
        <begin position="157"/>
        <end position="185"/>
    </location>
</feature>
<protein>
    <recommendedName>
        <fullName evidence="7">MADF domain-containing protein</fullName>
    </recommendedName>
</protein>
<dbReference type="PROSITE" id="PS51029">
    <property type="entry name" value="MADF"/>
    <property type="match status" value="1"/>
</dbReference>
<dbReference type="Pfam" id="PF02944">
    <property type="entry name" value="BESS"/>
    <property type="match status" value="1"/>
</dbReference>
<dbReference type="Pfam" id="PF10545">
    <property type="entry name" value="MADF_DNA_bdg"/>
    <property type="match status" value="1"/>
</dbReference>
<comment type="caution">
    <text evidence="5">The sequence shown here is derived from an EMBL/GenBank/DDBJ whole genome shotgun (WGS) entry which is preliminary data.</text>
</comment>
<feature type="region of interest" description="Disordered" evidence="2">
    <location>
        <begin position="112"/>
        <end position="141"/>
    </location>
</feature>
<dbReference type="SMART" id="SM00595">
    <property type="entry name" value="MADF"/>
    <property type="match status" value="1"/>
</dbReference>
<dbReference type="GO" id="GO:0003677">
    <property type="term" value="F:DNA binding"/>
    <property type="evidence" value="ECO:0007669"/>
    <property type="project" value="InterPro"/>
</dbReference>
<name>A0AAV1IYL4_9NEOP</name>
<dbReference type="Proteomes" id="UP001497472">
    <property type="component" value="Unassembled WGS sequence"/>
</dbReference>
<dbReference type="GO" id="GO:0005667">
    <property type="term" value="C:transcription regulator complex"/>
    <property type="evidence" value="ECO:0007669"/>
    <property type="project" value="TreeGrafter"/>
</dbReference>
<feature type="compositionally biased region" description="Acidic residues" evidence="2">
    <location>
        <begin position="129"/>
        <end position="141"/>
    </location>
</feature>
<comment type="subcellular location">
    <subcellularLocation>
        <location evidence="1">Nucleus</location>
    </subcellularLocation>
</comment>
<feature type="region of interest" description="Disordered" evidence="2">
    <location>
        <begin position="228"/>
        <end position="253"/>
    </location>
</feature>